<dbReference type="InParanoid" id="Q23AR1"/>
<reference evidence="2" key="1">
    <citation type="journal article" date="2006" name="PLoS Biol.">
        <title>Macronuclear genome sequence of the ciliate Tetrahymena thermophila, a model eukaryote.</title>
        <authorList>
            <person name="Eisen J.A."/>
            <person name="Coyne R.S."/>
            <person name="Wu M."/>
            <person name="Wu D."/>
            <person name="Thiagarajan M."/>
            <person name="Wortman J.R."/>
            <person name="Badger J.H."/>
            <person name="Ren Q."/>
            <person name="Amedeo P."/>
            <person name="Jones K.M."/>
            <person name="Tallon L.J."/>
            <person name="Delcher A.L."/>
            <person name="Salzberg S.L."/>
            <person name="Silva J.C."/>
            <person name="Haas B.J."/>
            <person name="Majoros W.H."/>
            <person name="Farzad M."/>
            <person name="Carlton J.M."/>
            <person name="Smith R.K. Jr."/>
            <person name="Garg J."/>
            <person name="Pearlman R.E."/>
            <person name="Karrer K.M."/>
            <person name="Sun L."/>
            <person name="Manning G."/>
            <person name="Elde N.C."/>
            <person name="Turkewitz A.P."/>
            <person name="Asai D.J."/>
            <person name="Wilkes D.E."/>
            <person name="Wang Y."/>
            <person name="Cai H."/>
            <person name="Collins K."/>
            <person name="Stewart B.A."/>
            <person name="Lee S.R."/>
            <person name="Wilamowska K."/>
            <person name="Weinberg Z."/>
            <person name="Ruzzo W.L."/>
            <person name="Wloga D."/>
            <person name="Gaertig J."/>
            <person name="Frankel J."/>
            <person name="Tsao C.-C."/>
            <person name="Gorovsky M.A."/>
            <person name="Keeling P.J."/>
            <person name="Waller R.F."/>
            <person name="Patron N.J."/>
            <person name="Cherry J.M."/>
            <person name="Stover N.A."/>
            <person name="Krieger C.J."/>
            <person name="del Toro C."/>
            <person name="Ryder H.F."/>
            <person name="Williamson S.C."/>
            <person name="Barbeau R.A."/>
            <person name="Hamilton E.P."/>
            <person name="Orias E."/>
        </authorList>
    </citation>
    <scope>NUCLEOTIDE SEQUENCE [LARGE SCALE GENOMIC DNA]</scope>
    <source>
        <strain evidence="2">SB210</strain>
    </source>
</reference>
<dbReference type="GeneID" id="7823120"/>
<protein>
    <submittedName>
        <fullName evidence="1">Uncharacterized protein</fullName>
    </submittedName>
</protein>
<dbReference type="Pfam" id="PF14536">
    <property type="entry name" value="DUF4441"/>
    <property type="match status" value="1"/>
</dbReference>
<proteinExistence type="predicted"/>
<sequence>MSSQNLEIFEEQTLKMKIDESLQQHQELNDEEILNRYQKVVKSNSIKTILYHFIDFMKSSGDDIIIEALSKTKDKSISQIRKEFSSFIKQKKLNQQTFLALYNSSRFSAHLEYYLNYYSIDVIILNNMKYYESHILCLVFFQRCFANKELINFIKTYKKNNNQF</sequence>
<name>Q23AR1_TETTS</name>
<dbReference type="EMBL" id="GG662723">
    <property type="protein sequence ID" value="EAR93631.1"/>
    <property type="molecule type" value="Genomic_DNA"/>
</dbReference>
<dbReference type="HOGENOM" id="CLU_131227_0_0_1"/>
<dbReference type="AlphaFoldDB" id="Q23AR1"/>
<dbReference type="Proteomes" id="UP000009168">
    <property type="component" value="Unassembled WGS sequence"/>
</dbReference>
<dbReference type="InterPro" id="IPR028008">
    <property type="entry name" value="DUF4441"/>
</dbReference>
<evidence type="ECO:0000313" key="1">
    <source>
        <dbReference type="EMBL" id="EAR93631.1"/>
    </source>
</evidence>
<accession>Q23AR1</accession>
<gene>
    <name evidence="1" type="ORF">TTHERM_00770840</name>
</gene>
<dbReference type="RefSeq" id="XP_001013876.1">
    <property type="nucleotide sequence ID" value="XM_001013876.3"/>
</dbReference>
<keyword evidence="2" id="KW-1185">Reference proteome</keyword>
<dbReference type="KEGG" id="tet:TTHERM_00770840"/>
<evidence type="ECO:0000313" key="2">
    <source>
        <dbReference type="Proteomes" id="UP000009168"/>
    </source>
</evidence>
<organism evidence="1 2">
    <name type="scientific">Tetrahymena thermophila (strain SB210)</name>
    <dbReference type="NCBI Taxonomy" id="312017"/>
    <lineage>
        <taxon>Eukaryota</taxon>
        <taxon>Sar</taxon>
        <taxon>Alveolata</taxon>
        <taxon>Ciliophora</taxon>
        <taxon>Intramacronucleata</taxon>
        <taxon>Oligohymenophorea</taxon>
        <taxon>Hymenostomatida</taxon>
        <taxon>Tetrahymenina</taxon>
        <taxon>Tetrahymenidae</taxon>
        <taxon>Tetrahymena</taxon>
    </lineage>
</organism>